<dbReference type="InterPro" id="IPR036866">
    <property type="entry name" value="RibonucZ/Hydroxyglut_hydro"/>
</dbReference>
<dbReference type="EMBL" id="PGTN01000631">
    <property type="protein sequence ID" value="PJF45922.1"/>
    <property type="molecule type" value="Genomic_DNA"/>
</dbReference>
<dbReference type="GO" id="GO:0016787">
    <property type="term" value="F:hydrolase activity"/>
    <property type="evidence" value="ECO:0007669"/>
    <property type="project" value="UniProtKB-KW"/>
</dbReference>
<feature type="non-terminal residue" evidence="1">
    <location>
        <position position="1"/>
    </location>
</feature>
<organism evidence="1 2">
    <name type="scientific">Candidatus Thermofonsia Clade 3 bacterium</name>
    <dbReference type="NCBI Taxonomy" id="2364212"/>
    <lineage>
        <taxon>Bacteria</taxon>
        <taxon>Bacillati</taxon>
        <taxon>Chloroflexota</taxon>
        <taxon>Candidatus Thermofontia</taxon>
        <taxon>Candidatus Thermofonsia Clade 3</taxon>
    </lineage>
</organism>
<dbReference type="AlphaFoldDB" id="A0A2M8Q7Z2"/>
<evidence type="ECO:0000313" key="1">
    <source>
        <dbReference type="EMBL" id="PJF45922.1"/>
    </source>
</evidence>
<dbReference type="PANTHER" id="PTHR11203:SF37">
    <property type="entry name" value="INTEGRATOR COMPLEX SUBUNIT 11"/>
    <property type="match status" value="1"/>
</dbReference>
<dbReference type="GO" id="GO:0004521">
    <property type="term" value="F:RNA endonuclease activity"/>
    <property type="evidence" value="ECO:0007669"/>
    <property type="project" value="TreeGrafter"/>
</dbReference>
<keyword evidence="1" id="KW-0378">Hydrolase</keyword>
<protein>
    <submittedName>
        <fullName evidence="1">MBL fold metallo-hydrolase</fullName>
    </submittedName>
</protein>
<evidence type="ECO:0000313" key="2">
    <source>
        <dbReference type="Proteomes" id="UP000230790"/>
    </source>
</evidence>
<comment type="caution">
    <text evidence="1">The sequence shown here is derived from an EMBL/GenBank/DDBJ whole genome shotgun (WGS) entry which is preliminary data.</text>
</comment>
<dbReference type="Proteomes" id="UP000230790">
    <property type="component" value="Unassembled WGS sequence"/>
</dbReference>
<dbReference type="SUPFAM" id="SSF56281">
    <property type="entry name" value="Metallo-hydrolase/oxidoreductase"/>
    <property type="match status" value="1"/>
</dbReference>
<reference evidence="1 2" key="1">
    <citation type="submission" date="2017-11" db="EMBL/GenBank/DDBJ databases">
        <title>Evolution of Phototrophy in the Chloroflexi Phylum Driven by Horizontal Gene Transfer.</title>
        <authorList>
            <person name="Ward L.M."/>
            <person name="Hemp J."/>
            <person name="Shih P.M."/>
            <person name="Mcglynn S.E."/>
            <person name="Fischer W."/>
        </authorList>
    </citation>
    <scope>NUCLEOTIDE SEQUENCE [LARGE SCALE GENOMIC DNA]</scope>
    <source>
        <strain evidence="1">JP3_7</strain>
    </source>
</reference>
<accession>A0A2M8Q7Z2</accession>
<gene>
    <name evidence="1" type="ORF">CUN48_16425</name>
</gene>
<sequence length="178" mass="20009">AYLNKQRRKRNEPPVEPLYTQADALASLEQLIGVGFQRPIRIADGVQLTFVQAGHILGAAFVQLDIREFHTGKSWRLLYSGDIGRWDSPILQPPQNFDEADIVIMESTYGDRLHESYADARKRLRDVVNRTARRRGKVIIPAFAVGRTQELVYALNQLDAGGDIPAIRVFVDSPLAVN</sequence>
<dbReference type="Gene3D" id="3.60.15.10">
    <property type="entry name" value="Ribonuclease Z/Hydroxyacylglutathione hydrolase-like"/>
    <property type="match status" value="1"/>
</dbReference>
<name>A0A2M8Q7Z2_9CHLR</name>
<proteinExistence type="predicted"/>
<dbReference type="InterPro" id="IPR050698">
    <property type="entry name" value="MBL"/>
</dbReference>
<feature type="non-terminal residue" evidence="1">
    <location>
        <position position="178"/>
    </location>
</feature>
<dbReference type="PANTHER" id="PTHR11203">
    <property type="entry name" value="CLEAVAGE AND POLYADENYLATION SPECIFICITY FACTOR FAMILY MEMBER"/>
    <property type="match status" value="1"/>
</dbReference>